<keyword evidence="5" id="KW-1185">Reference proteome</keyword>
<name>A0ABD4Z530_9CREN</name>
<dbReference type="InterPro" id="IPR015424">
    <property type="entry name" value="PyrdxlP-dep_Trfase"/>
</dbReference>
<dbReference type="EMBL" id="JASNVW010000001">
    <property type="protein sequence ID" value="MDK6028319.1"/>
    <property type="molecule type" value="Genomic_DNA"/>
</dbReference>
<dbReference type="AlphaFoldDB" id="A0ABD4Z530"/>
<proteinExistence type="predicted"/>
<dbReference type="Proteomes" id="UP001529235">
    <property type="component" value="Unassembled WGS sequence"/>
</dbReference>
<comment type="caution">
    <text evidence="4">The sequence shown here is derived from an EMBL/GenBank/DDBJ whole genome shotgun (WGS) entry which is preliminary data.</text>
</comment>
<sequence>MRVHGGFKEARIDLSVNINPLGPPKIFYSALSECINDRVLEKYPDYSYKDLRSSLAKFYRCSEEGLIPTAGAGEAINLAILATKPRRIVVVEPSYGEYEDISKALGIEYKALFYDKSSNSFYLDFQKLNSICEDEESLVVITNPNNPTGYYIDREELFTHISKCKAKFLIDEAYMELCSKCPVDIGADISSNIVVVRTLTKWLSVPGIRLGFLYTSNAEFHIRADTLRQPWNVNSLAECIAQKIFNHGNELRTFINESRQFIDEEKRHVTRALSALGLKVFESSTNFLLVEISNGWYVVEALKSMGIAVRSCASFKGLGPNYIRVAIGKSNENSEFLKALAEVLKNVKSN</sequence>
<dbReference type="PANTHER" id="PTHR42885">
    <property type="entry name" value="HISTIDINOL-PHOSPHATE AMINOTRANSFERASE-RELATED"/>
    <property type="match status" value="1"/>
</dbReference>
<dbReference type="Pfam" id="PF00155">
    <property type="entry name" value="Aminotran_1_2"/>
    <property type="match status" value="1"/>
</dbReference>
<dbReference type="EC" id="2.6.1.9" evidence="4"/>
<dbReference type="Gene3D" id="3.40.640.10">
    <property type="entry name" value="Type I PLP-dependent aspartate aminotransferase-like (Major domain)"/>
    <property type="match status" value="1"/>
</dbReference>
<evidence type="ECO:0000313" key="4">
    <source>
        <dbReference type="EMBL" id="MDK6028319.1"/>
    </source>
</evidence>
<keyword evidence="4" id="KW-0808">Transferase</keyword>
<dbReference type="CDD" id="cd00609">
    <property type="entry name" value="AAT_like"/>
    <property type="match status" value="1"/>
</dbReference>
<dbReference type="Gene3D" id="3.90.1150.10">
    <property type="entry name" value="Aspartate Aminotransferase, domain 1"/>
    <property type="match status" value="1"/>
</dbReference>
<reference evidence="4 5" key="1">
    <citation type="submission" date="2023-05" db="EMBL/GenBank/DDBJ databases">
        <title>A new hyperthermophilic archaea 'Ignisphaera cupida' sp. nov. and description of the family 'Ignisphaeraceae' fam. nov.</title>
        <authorList>
            <person name="Podosokorskaya O.A."/>
            <person name="Elcheninov A.G."/>
            <person name="Klukina A."/>
            <person name="Merkel A.Y."/>
        </authorList>
    </citation>
    <scope>NUCLEOTIDE SEQUENCE [LARGE SCALE GENOMIC DNA]</scope>
    <source>
        <strain evidence="4 5">4213-co</strain>
    </source>
</reference>
<gene>
    <name evidence="4" type="ORF">QPL79_02945</name>
</gene>
<dbReference type="RefSeq" id="WP_285273286.1">
    <property type="nucleotide sequence ID" value="NZ_JASNVW010000001.1"/>
</dbReference>
<accession>A0ABD4Z530</accession>
<dbReference type="PANTHER" id="PTHR42885:SF1">
    <property type="entry name" value="THREONINE-PHOSPHATE DECARBOXYLASE"/>
    <property type="match status" value="1"/>
</dbReference>
<dbReference type="SUPFAM" id="SSF53383">
    <property type="entry name" value="PLP-dependent transferases"/>
    <property type="match status" value="1"/>
</dbReference>
<evidence type="ECO:0000256" key="2">
    <source>
        <dbReference type="ARBA" id="ARBA00022898"/>
    </source>
</evidence>
<comment type="cofactor">
    <cofactor evidence="1">
        <name>pyridoxal 5'-phosphate</name>
        <dbReference type="ChEBI" id="CHEBI:597326"/>
    </cofactor>
</comment>
<evidence type="ECO:0000313" key="5">
    <source>
        <dbReference type="Proteomes" id="UP001529235"/>
    </source>
</evidence>
<dbReference type="InterPro" id="IPR015422">
    <property type="entry name" value="PyrdxlP-dep_Trfase_small"/>
</dbReference>
<dbReference type="GO" id="GO:0004400">
    <property type="term" value="F:histidinol-phosphate transaminase activity"/>
    <property type="evidence" value="ECO:0007669"/>
    <property type="project" value="UniProtKB-EC"/>
</dbReference>
<keyword evidence="2" id="KW-0663">Pyridoxal phosphate</keyword>
<feature type="domain" description="Aminotransferase class I/classII large" evidence="3">
    <location>
        <begin position="12"/>
        <end position="340"/>
    </location>
</feature>
<evidence type="ECO:0000259" key="3">
    <source>
        <dbReference type="Pfam" id="PF00155"/>
    </source>
</evidence>
<protein>
    <submittedName>
        <fullName evidence="4">Histidinol-phosphate transaminase</fullName>
        <ecNumber evidence="4">2.6.1.9</ecNumber>
    </submittedName>
</protein>
<dbReference type="InterPro" id="IPR004839">
    <property type="entry name" value="Aminotransferase_I/II_large"/>
</dbReference>
<keyword evidence="4" id="KW-0032">Aminotransferase</keyword>
<dbReference type="InterPro" id="IPR015421">
    <property type="entry name" value="PyrdxlP-dep_Trfase_major"/>
</dbReference>
<organism evidence="4 5">
    <name type="scientific">Ignisphaera cupida</name>
    <dbReference type="NCBI Taxonomy" id="3050454"/>
    <lineage>
        <taxon>Archaea</taxon>
        <taxon>Thermoproteota</taxon>
        <taxon>Thermoprotei</taxon>
        <taxon>Desulfurococcales</taxon>
        <taxon>Desulfurococcaceae</taxon>
        <taxon>Ignisphaera</taxon>
    </lineage>
</organism>
<evidence type="ECO:0000256" key="1">
    <source>
        <dbReference type="ARBA" id="ARBA00001933"/>
    </source>
</evidence>